<organism evidence="1">
    <name type="scientific">freshwater metagenome</name>
    <dbReference type="NCBI Taxonomy" id="449393"/>
    <lineage>
        <taxon>unclassified sequences</taxon>
        <taxon>metagenomes</taxon>
        <taxon>ecological metagenomes</taxon>
    </lineage>
</organism>
<dbReference type="EMBL" id="CAEZSN010000092">
    <property type="protein sequence ID" value="CAB4546569.1"/>
    <property type="molecule type" value="Genomic_DNA"/>
</dbReference>
<reference evidence="1" key="1">
    <citation type="submission" date="2020-05" db="EMBL/GenBank/DDBJ databases">
        <authorList>
            <person name="Chiriac C."/>
            <person name="Salcher M."/>
            <person name="Ghai R."/>
            <person name="Kavagutti S V."/>
        </authorList>
    </citation>
    <scope>NUCLEOTIDE SEQUENCE</scope>
</reference>
<evidence type="ECO:0000313" key="1">
    <source>
        <dbReference type="EMBL" id="CAB4546569.1"/>
    </source>
</evidence>
<gene>
    <name evidence="1" type="ORF">UFOPK1433_00835</name>
</gene>
<name>A0A6J6C7J1_9ZZZZ</name>
<dbReference type="AlphaFoldDB" id="A0A6J6C7J1"/>
<accession>A0A6J6C7J1</accession>
<sequence>MEDEVERKFLAILGANHLLDFAKKFWTKLDVTWLVDTVNVSEG</sequence>
<protein>
    <submittedName>
        <fullName evidence="1">Unannotated protein</fullName>
    </submittedName>
</protein>
<proteinExistence type="predicted"/>